<dbReference type="Pfam" id="PF09084">
    <property type="entry name" value="NMT1"/>
    <property type="match status" value="1"/>
</dbReference>
<dbReference type="eggNOG" id="COG0715">
    <property type="taxonomic scope" value="Bacteria"/>
</dbReference>
<dbReference type="PATRIC" id="fig|1335757.3.peg.1195"/>
<proteinExistence type="inferred from homology"/>
<dbReference type="AlphaFoldDB" id="U5T4J4"/>
<evidence type="ECO:0000256" key="2">
    <source>
        <dbReference type="ARBA" id="ARBA00010742"/>
    </source>
</evidence>
<evidence type="ECO:0000259" key="4">
    <source>
        <dbReference type="Pfam" id="PF09084"/>
    </source>
</evidence>
<dbReference type="EMBL" id="CP005990">
    <property type="protein sequence ID" value="AGY92191.1"/>
    <property type="molecule type" value="Genomic_DNA"/>
</dbReference>
<dbReference type="InterPro" id="IPR006311">
    <property type="entry name" value="TAT_signal"/>
</dbReference>
<dbReference type="Gene3D" id="3.40.190.10">
    <property type="entry name" value="Periplasmic binding protein-like II"/>
    <property type="match status" value="2"/>
</dbReference>
<keyword evidence="3" id="KW-0732">Signal</keyword>
<evidence type="ECO:0000256" key="1">
    <source>
        <dbReference type="ARBA" id="ARBA00004418"/>
    </source>
</evidence>
<gene>
    <name evidence="5" type="ORF">SPICUR_06110</name>
</gene>
<evidence type="ECO:0000313" key="5">
    <source>
        <dbReference type="EMBL" id="AGY92191.1"/>
    </source>
</evidence>
<dbReference type="NCBIfam" id="TIGR01409">
    <property type="entry name" value="TAT_signal_seq"/>
    <property type="match status" value="1"/>
</dbReference>
<keyword evidence="6" id="KW-1185">Reference proteome</keyword>
<comment type="similarity">
    <text evidence="2">Belongs to the bacterial solute-binding protein SsuA/TauA family.</text>
</comment>
<organism evidence="5 6">
    <name type="scientific">Spiribacter curvatus</name>
    <dbReference type="NCBI Taxonomy" id="1335757"/>
    <lineage>
        <taxon>Bacteria</taxon>
        <taxon>Pseudomonadati</taxon>
        <taxon>Pseudomonadota</taxon>
        <taxon>Gammaproteobacteria</taxon>
        <taxon>Chromatiales</taxon>
        <taxon>Ectothiorhodospiraceae</taxon>
        <taxon>Spiribacter</taxon>
    </lineage>
</organism>
<dbReference type="Proteomes" id="UP000017640">
    <property type="component" value="Chromosome"/>
</dbReference>
<dbReference type="InterPro" id="IPR019546">
    <property type="entry name" value="TAT_signal_bac_arc"/>
</dbReference>
<dbReference type="RefSeq" id="WP_023367108.1">
    <property type="nucleotide sequence ID" value="NC_022664.1"/>
</dbReference>
<reference evidence="5 6" key="1">
    <citation type="journal article" date="2013" name="BMC Genomics">
        <title>Genomes of "Spiribacter", a streamlined, successful halophilic bacterium.</title>
        <authorList>
            <person name="Lopez-Perez M."/>
            <person name="Ghai R."/>
            <person name="Leon M.J."/>
            <person name="Rodriguez-Olmos A."/>
            <person name="Copa-Patino J.L."/>
            <person name="Soliveri J."/>
            <person name="Sanchez-Porro C."/>
            <person name="Ventosa A."/>
            <person name="Rodriguez-Valera F."/>
        </authorList>
    </citation>
    <scope>NUCLEOTIDE SEQUENCE [LARGE SCALE GENOMIC DNA]</scope>
    <source>
        <strain evidence="5 6">UAH-SP71</strain>
    </source>
</reference>
<dbReference type="STRING" id="1335757.SPICUR_06110"/>
<comment type="subcellular location">
    <subcellularLocation>
        <location evidence="1">Periplasm</location>
    </subcellularLocation>
</comment>
<dbReference type="PANTHER" id="PTHR30024:SF47">
    <property type="entry name" value="TAURINE-BINDING PERIPLASMIC PROTEIN"/>
    <property type="match status" value="1"/>
</dbReference>
<sequence length="355" mass="37835">MSDCCNDLGPLGREEVDVLHVSRGVSRRDFLRGAAGAAGLTAIGGLVSPVWGQQKRVRLAFCSQLLCVVPYEATRAAGFFAEEGLDVELVYTRGGSAALQALNGGAVDYAATSFDAALNAFSNGADIVRFASTGRLPLFALATSPDLADEIKGVEALEGRTIGVSALGNADHAFMLYLLERAGVDPDSVEFATVGTNLYDAIRLGQLDAGMVQEPALTLLQERGSRVLVNGMDIDDANEYLGGAYEFMGVATRRGELEERNDEMQALARALGKGLRFVQSTTPERLVESLPSEIITGGDRDRLANTLERYRESLYPTAVDMNLDAMQRVIDVNRAAGGRGGNVDLDRIVAPEVVG</sequence>
<name>U5T4J4_9GAMM</name>
<dbReference type="GO" id="GO:0042597">
    <property type="term" value="C:periplasmic space"/>
    <property type="evidence" value="ECO:0007669"/>
    <property type="project" value="UniProtKB-SubCell"/>
</dbReference>
<dbReference type="GO" id="GO:0042918">
    <property type="term" value="P:alkanesulfonate transmembrane transport"/>
    <property type="evidence" value="ECO:0007669"/>
    <property type="project" value="TreeGrafter"/>
</dbReference>
<evidence type="ECO:0000313" key="6">
    <source>
        <dbReference type="Proteomes" id="UP000017640"/>
    </source>
</evidence>
<protein>
    <recommendedName>
        <fullName evidence="4">SsuA/THI5-like domain-containing protein</fullName>
    </recommendedName>
</protein>
<dbReference type="KEGG" id="spiu:SPICUR_06110"/>
<dbReference type="OrthoDB" id="9815602at2"/>
<evidence type="ECO:0000256" key="3">
    <source>
        <dbReference type="ARBA" id="ARBA00022729"/>
    </source>
</evidence>
<dbReference type="SUPFAM" id="SSF53850">
    <property type="entry name" value="Periplasmic binding protein-like II"/>
    <property type="match status" value="1"/>
</dbReference>
<dbReference type="PROSITE" id="PS51318">
    <property type="entry name" value="TAT"/>
    <property type="match status" value="1"/>
</dbReference>
<dbReference type="PANTHER" id="PTHR30024">
    <property type="entry name" value="ALIPHATIC SULFONATES-BINDING PROTEIN-RELATED"/>
    <property type="match status" value="1"/>
</dbReference>
<feature type="domain" description="SsuA/THI5-like" evidence="4">
    <location>
        <begin position="75"/>
        <end position="278"/>
    </location>
</feature>
<dbReference type="HOGENOM" id="CLU_052162_0_0_6"/>
<accession>U5T4J4</accession>
<dbReference type="InterPro" id="IPR015168">
    <property type="entry name" value="SsuA/THI5"/>
</dbReference>